<accession>A0A0E9UQA7</accession>
<proteinExistence type="predicted"/>
<dbReference type="EMBL" id="GBXM01040533">
    <property type="protein sequence ID" value="JAH68044.1"/>
    <property type="molecule type" value="Transcribed_RNA"/>
</dbReference>
<reference evidence="1" key="1">
    <citation type="submission" date="2014-11" db="EMBL/GenBank/DDBJ databases">
        <authorList>
            <person name="Amaro Gonzalez C."/>
        </authorList>
    </citation>
    <scope>NUCLEOTIDE SEQUENCE</scope>
</reference>
<name>A0A0E9UQA7_ANGAN</name>
<reference evidence="1" key="2">
    <citation type="journal article" date="2015" name="Fish Shellfish Immunol.">
        <title>Early steps in the European eel (Anguilla anguilla)-Vibrio vulnificus interaction in the gills: Role of the RtxA13 toxin.</title>
        <authorList>
            <person name="Callol A."/>
            <person name="Pajuelo D."/>
            <person name="Ebbesson L."/>
            <person name="Teles M."/>
            <person name="MacKenzie S."/>
            <person name="Amaro C."/>
        </authorList>
    </citation>
    <scope>NUCLEOTIDE SEQUENCE</scope>
</reference>
<protein>
    <submittedName>
        <fullName evidence="1">Uncharacterized protein</fullName>
    </submittedName>
</protein>
<evidence type="ECO:0000313" key="1">
    <source>
        <dbReference type="EMBL" id="JAH68044.1"/>
    </source>
</evidence>
<organism evidence="1">
    <name type="scientific">Anguilla anguilla</name>
    <name type="common">European freshwater eel</name>
    <name type="synonym">Muraena anguilla</name>
    <dbReference type="NCBI Taxonomy" id="7936"/>
    <lineage>
        <taxon>Eukaryota</taxon>
        <taxon>Metazoa</taxon>
        <taxon>Chordata</taxon>
        <taxon>Craniata</taxon>
        <taxon>Vertebrata</taxon>
        <taxon>Euteleostomi</taxon>
        <taxon>Actinopterygii</taxon>
        <taxon>Neopterygii</taxon>
        <taxon>Teleostei</taxon>
        <taxon>Anguilliformes</taxon>
        <taxon>Anguillidae</taxon>
        <taxon>Anguilla</taxon>
    </lineage>
</organism>
<sequence length="47" mass="5318">MLLFKCSRITRYITDGGIGAMNVQNVVYLLSYNIVYGVECTILLVLF</sequence>
<dbReference type="AlphaFoldDB" id="A0A0E9UQA7"/>